<dbReference type="GeneID" id="73047147"/>
<name>A0ABD5PZG5_9EURY</name>
<evidence type="ECO:0000313" key="3">
    <source>
        <dbReference type="Proteomes" id="UP001595945"/>
    </source>
</evidence>
<dbReference type="EMBL" id="JBHSHT010000001">
    <property type="protein sequence ID" value="MFC4823886.1"/>
    <property type="molecule type" value="Genomic_DNA"/>
</dbReference>
<accession>A0ABD5PZG5</accession>
<feature type="coiled-coil region" evidence="1">
    <location>
        <begin position="11"/>
        <end position="38"/>
    </location>
</feature>
<keyword evidence="1" id="KW-0175">Coiled coil</keyword>
<comment type="caution">
    <text evidence="2">The sequence shown here is derived from an EMBL/GenBank/DDBJ whole genome shotgun (WGS) entry which is preliminary data.</text>
</comment>
<evidence type="ECO:0000256" key="1">
    <source>
        <dbReference type="SAM" id="Coils"/>
    </source>
</evidence>
<gene>
    <name evidence="2" type="ORF">ACFO9K_06395</name>
</gene>
<keyword evidence="3" id="KW-1185">Reference proteome</keyword>
<dbReference type="AlphaFoldDB" id="A0ABD5PZG5"/>
<dbReference type="Proteomes" id="UP001595945">
    <property type="component" value="Unassembled WGS sequence"/>
</dbReference>
<sequence length="80" mass="9414">MTNERVRERPARRRVNRVRELERRIERLEAEVRWLRRAVVATGKRTGAMPVGPCPDCGRGVLLRRESELVCSACEYCRYL</sequence>
<proteinExistence type="predicted"/>
<reference evidence="2 3" key="1">
    <citation type="journal article" date="2019" name="Int. J. Syst. Evol. Microbiol.">
        <title>The Global Catalogue of Microorganisms (GCM) 10K type strain sequencing project: providing services to taxonomists for standard genome sequencing and annotation.</title>
        <authorList>
            <consortium name="The Broad Institute Genomics Platform"/>
            <consortium name="The Broad Institute Genome Sequencing Center for Infectious Disease"/>
            <person name="Wu L."/>
            <person name="Ma J."/>
        </authorList>
    </citation>
    <scope>NUCLEOTIDE SEQUENCE [LARGE SCALE GENOMIC DNA]</scope>
    <source>
        <strain evidence="2 3">XZYJ18</strain>
    </source>
</reference>
<evidence type="ECO:0000313" key="2">
    <source>
        <dbReference type="EMBL" id="MFC4823886.1"/>
    </source>
</evidence>
<protein>
    <submittedName>
        <fullName evidence="2">Uncharacterized protein</fullName>
    </submittedName>
</protein>
<organism evidence="2 3">
    <name type="scientific">Halorussus aquaticus</name>
    <dbReference type="NCBI Taxonomy" id="2953748"/>
    <lineage>
        <taxon>Archaea</taxon>
        <taxon>Methanobacteriati</taxon>
        <taxon>Methanobacteriota</taxon>
        <taxon>Stenosarchaea group</taxon>
        <taxon>Halobacteria</taxon>
        <taxon>Halobacteriales</taxon>
        <taxon>Haladaptataceae</taxon>
        <taxon>Halorussus</taxon>
    </lineage>
</organism>
<dbReference type="RefSeq" id="WP_254270107.1">
    <property type="nucleotide sequence ID" value="NZ_CP100401.1"/>
</dbReference>